<evidence type="ECO:0000313" key="3">
    <source>
        <dbReference type="Proteomes" id="UP001340816"/>
    </source>
</evidence>
<dbReference type="EMBL" id="CP109135">
    <property type="protein sequence ID" value="WSD14230.1"/>
    <property type="molecule type" value="Genomic_DNA"/>
</dbReference>
<feature type="region of interest" description="Disordered" evidence="1">
    <location>
        <begin position="169"/>
        <end position="227"/>
    </location>
</feature>
<name>A0ABZ1HA73_STRPH</name>
<protein>
    <submittedName>
        <fullName evidence="2">Uncharacterized protein</fullName>
    </submittedName>
</protein>
<keyword evidence="3" id="KW-1185">Reference proteome</keyword>
<accession>A0ABZ1HA73</accession>
<dbReference type="RefSeq" id="WP_326728050.1">
    <property type="nucleotide sequence ID" value="NZ_CP108011.1"/>
</dbReference>
<evidence type="ECO:0000256" key="1">
    <source>
        <dbReference type="SAM" id="MobiDB-lite"/>
    </source>
</evidence>
<gene>
    <name evidence="2" type="ORF">OHB35_13795</name>
</gene>
<organism evidence="2 3">
    <name type="scientific">Streptomyces phaeochromogenes</name>
    <dbReference type="NCBI Taxonomy" id="1923"/>
    <lineage>
        <taxon>Bacteria</taxon>
        <taxon>Bacillati</taxon>
        <taxon>Actinomycetota</taxon>
        <taxon>Actinomycetes</taxon>
        <taxon>Kitasatosporales</taxon>
        <taxon>Streptomycetaceae</taxon>
        <taxon>Streptomyces</taxon>
        <taxon>Streptomyces phaeochromogenes group</taxon>
    </lineage>
</organism>
<reference evidence="2 3" key="1">
    <citation type="submission" date="2022-10" db="EMBL/GenBank/DDBJ databases">
        <title>The complete genomes of actinobacterial strains from the NBC collection.</title>
        <authorList>
            <person name="Joergensen T.S."/>
            <person name="Alvarez Arevalo M."/>
            <person name="Sterndorff E.B."/>
            <person name="Faurdal D."/>
            <person name="Vuksanovic O."/>
            <person name="Mourched A.-S."/>
            <person name="Charusanti P."/>
            <person name="Shaw S."/>
            <person name="Blin K."/>
            <person name="Weber T."/>
        </authorList>
    </citation>
    <scope>NUCLEOTIDE SEQUENCE [LARGE SCALE GENOMIC DNA]</scope>
    <source>
        <strain evidence="2 3">NBC 01752</strain>
    </source>
</reference>
<evidence type="ECO:0000313" key="2">
    <source>
        <dbReference type="EMBL" id="WSD14230.1"/>
    </source>
</evidence>
<sequence>MALPALAGVAGWLAARFPDDVFDVHAEVLSGFLAALATIDLDRPRVLVRLRWAAYRAGFAALCEALDAPMPMAGAFRSTPPKAPWGHPDLVLAEAVRQSVLTRTEADLIGATRLEDTLVADWADRNRMTAEATYKARWRAERRLVAFLREQAATTDPDDPVASQAVSALAPAAPTIRTPRRSPSVTPVSRGDRTRRPQKSAAAVSNPSPDSGLLERGESTPALAPDV</sequence>
<proteinExistence type="predicted"/>
<dbReference type="Proteomes" id="UP001340816">
    <property type="component" value="Chromosome"/>
</dbReference>